<dbReference type="GO" id="GO:0042765">
    <property type="term" value="C:GPI-anchor transamidase complex"/>
    <property type="evidence" value="ECO:0007669"/>
    <property type="project" value="InterPro"/>
</dbReference>
<comment type="pathway">
    <text evidence="2">Glycolipid biosynthesis; glycosylphosphatidylinositol-anchor biosynthesis.</text>
</comment>
<dbReference type="PANTHER" id="PTHR21072">
    <property type="entry name" value="GPI TRANSAMIDASE COMPONENT PIG-S"/>
    <property type="match status" value="1"/>
</dbReference>
<evidence type="ECO:0000256" key="6">
    <source>
        <dbReference type="ARBA" id="ARBA00022824"/>
    </source>
</evidence>
<evidence type="ECO:0000256" key="1">
    <source>
        <dbReference type="ARBA" id="ARBA00004477"/>
    </source>
</evidence>
<comment type="caution">
    <text evidence="12">The sequence shown here is derived from an EMBL/GenBank/DDBJ whole genome shotgun (WGS) entry which is preliminary data.</text>
</comment>
<sequence>MSRSENDKSVERTESYGIRFKSKKKDPPPETPESVRRRRLIILSFWIVIVTIGLPIWWNTTAIYRAKLPLNQMTDWANGKVCRPVFPLRISIQTDTLSVNDAQNLVKTTQHALDDLNDFPAHHLRLQLHPSNNSVTANDFSTGDAQEVALIIRLIPSTEIKASLHPYLSVLDIYYTSKQVPAGSSSSSSPLTAYITNQLRALFSEERALISHLLSTSNIEQTMEYRTSDTLNKWTSHTMKYSPSYHLTFSLFTPTSTPTSWPISSALETYIHPLLKLLHPISDFSIDTQIQFYASPGISGPILRKEDLSLFINAAEWPLSPSIGGGPTINFIIFVGDMEVDGGAKSWLIPQWGGVVILSPSEIEDLQPAMLIFAKQLLSLLGAPETGSLPFRLQTLSRVLSASLLLKASSTLGSLARLSLALPSIAIPRSVADGVTKSITSLHAACEGLGGHKGLQHARSAEREAEKAFFEKSMVGQVYFPDEHKVAVYLPLLGPIGVPLAVGAFKEIRAWIKGKTWTL</sequence>
<dbReference type="UniPathway" id="UPA00196"/>
<accession>A0A420HPG5</accession>
<evidence type="ECO:0000256" key="3">
    <source>
        <dbReference type="ARBA" id="ARBA00005316"/>
    </source>
</evidence>
<keyword evidence="4" id="KW-0337">GPI-anchor biosynthesis</keyword>
<comment type="subcellular location">
    <subcellularLocation>
        <location evidence="1">Endoplasmic reticulum membrane</location>
        <topology evidence="1">Multi-pass membrane protein</topology>
    </subcellularLocation>
</comment>
<proteinExistence type="inferred from homology"/>
<evidence type="ECO:0000313" key="12">
    <source>
        <dbReference type="EMBL" id="RKF59311.1"/>
    </source>
</evidence>
<evidence type="ECO:0000256" key="5">
    <source>
        <dbReference type="ARBA" id="ARBA00022692"/>
    </source>
</evidence>
<dbReference type="InterPro" id="IPR019540">
    <property type="entry name" value="PtdIno-glycan_biosynth_class_S"/>
</dbReference>
<feature type="region of interest" description="Disordered" evidence="10">
    <location>
        <begin position="1"/>
        <end position="33"/>
    </location>
</feature>
<keyword evidence="7 11" id="KW-1133">Transmembrane helix</keyword>
<feature type="transmembrane region" description="Helical" evidence="11">
    <location>
        <begin position="40"/>
        <end position="58"/>
    </location>
</feature>
<evidence type="ECO:0000313" key="13">
    <source>
        <dbReference type="Proteomes" id="UP000283383"/>
    </source>
</evidence>
<evidence type="ECO:0000256" key="10">
    <source>
        <dbReference type="SAM" id="MobiDB-lite"/>
    </source>
</evidence>
<dbReference type="Proteomes" id="UP000283383">
    <property type="component" value="Unassembled WGS sequence"/>
</dbReference>
<organism evidence="12 13">
    <name type="scientific">Golovinomyces cichoracearum</name>
    <dbReference type="NCBI Taxonomy" id="62708"/>
    <lineage>
        <taxon>Eukaryota</taxon>
        <taxon>Fungi</taxon>
        <taxon>Dikarya</taxon>
        <taxon>Ascomycota</taxon>
        <taxon>Pezizomycotina</taxon>
        <taxon>Leotiomycetes</taxon>
        <taxon>Erysiphales</taxon>
        <taxon>Erysiphaceae</taxon>
        <taxon>Golovinomyces</taxon>
    </lineage>
</organism>
<evidence type="ECO:0000256" key="7">
    <source>
        <dbReference type="ARBA" id="ARBA00022989"/>
    </source>
</evidence>
<dbReference type="STRING" id="62708.A0A420HPG5"/>
<feature type="compositionally biased region" description="Basic and acidic residues" evidence="10">
    <location>
        <begin position="1"/>
        <end position="14"/>
    </location>
</feature>
<evidence type="ECO:0000256" key="4">
    <source>
        <dbReference type="ARBA" id="ARBA00022502"/>
    </source>
</evidence>
<dbReference type="PANTHER" id="PTHR21072:SF13">
    <property type="entry name" value="GPI TRANSAMIDASE COMPONENT PIG-S"/>
    <property type="match status" value="1"/>
</dbReference>
<evidence type="ECO:0000256" key="2">
    <source>
        <dbReference type="ARBA" id="ARBA00004687"/>
    </source>
</evidence>
<evidence type="ECO:0000256" key="9">
    <source>
        <dbReference type="ARBA" id="ARBA00023180"/>
    </source>
</evidence>
<gene>
    <name evidence="12" type="ORF">GcM3_175005</name>
</gene>
<evidence type="ECO:0000256" key="11">
    <source>
        <dbReference type="SAM" id="Phobius"/>
    </source>
</evidence>
<comment type="similarity">
    <text evidence="3">Belongs to the PIGS family.</text>
</comment>
<dbReference type="GO" id="GO:0006506">
    <property type="term" value="P:GPI anchor biosynthetic process"/>
    <property type="evidence" value="ECO:0007669"/>
    <property type="project" value="UniProtKB-UniPathway"/>
</dbReference>
<dbReference type="EMBL" id="MCBQ01017564">
    <property type="protein sequence ID" value="RKF59311.1"/>
    <property type="molecule type" value="Genomic_DNA"/>
</dbReference>
<keyword evidence="13" id="KW-1185">Reference proteome</keyword>
<keyword evidence="6" id="KW-0256">Endoplasmic reticulum</keyword>
<keyword evidence="9" id="KW-0325">Glycoprotein</keyword>
<dbReference type="GO" id="GO:0016255">
    <property type="term" value="P:attachment of GPI anchor to protein"/>
    <property type="evidence" value="ECO:0007669"/>
    <property type="project" value="InterPro"/>
</dbReference>
<name>A0A420HPG5_9PEZI</name>
<dbReference type="Pfam" id="PF10510">
    <property type="entry name" value="PIG-S"/>
    <property type="match status" value="1"/>
</dbReference>
<keyword evidence="5 11" id="KW-0812">Transmembrane</keyword>
<reference evidence="12 13" key="1">
    <citation type="journal article" date="2018" name="BMC Genomics">
        <title>Comparative genome analyses reveal sequence features reflecting distinct modes of host-adaptation between dicot and monocot powdery mildew.</title>
        <authorList>
            <person name="Wu Y."/>
            <person name="Ma X."/>
            <person name="Pan Z."/>
            <person name="Kale S.D."/>
            <person name="Song Y."/>
            <person name="King H."/>
            <person name="Zhang Q."/>
            <person name="Presley C."/>
            <person name="Deng X."/>
            <person name="Wei C.I."/>
            <person name="Xiao S."/>
        </authorList>
    </citation>
    <scope>NUCLEOTIDE SEQUENCE [LARGE SCALE GENOMIC DNA]</scope>
    <source>
        <strain evidence="12">UMSG3</strain>
    </source>
</reference>
<protein>
    <submittedName>
        <fullName evidence="12">GPI transamidase component GPI17</fullName>
    </submittedName>
</protein>
<evidence type="ECO:0000256" key="8">
    <source>
        <dbReference type="ARBA" id="ARBA00023136"/>
    </source>
</evidence>
<keyword evidence="8 11" id="KW-0472">Membrane</keyword>
<dbReference type="AlphaFoldDB" id="A0A420HPG5"/>